<evidence type="ECO:0000313" key="1">
    <source>
        <dbReference type="EMBL" id="CAH0415911.1"/>
    </source>
</evidence>
<reference evidence="1 2" key="1">
    <citation type="submission" date="2021-11" db="EMBL/GenBank/DDBJ databases">
        <authorList>
            <person name="Depoorter E."/>
        </authorList>
    </citation>
    <scope>NUCLEOTIDE SEQUENCE [LARGE SCALE GENOMIC DNA]</scope>
    <source>
        <strain evidence="1 2">LMG 24289</strain>
    </source>
</reference>
<comment type="caution">
    <text evidence="1">The sequence shown here is derived from an EMBL/GenBank/DDBJ whole genome shotgun (WGS) entry which is preliminary data.</text>
</comment>
<keyword evidence="2" id="KW-1185">Reference proteome</keyword>
<accession>A0ABN8BDI9</accession>
<protein>
    <submittedName>
        <fullName evidence="1">Uncharacterized protein</fullName>
    </submittedName>
</protein>
<dbReference type="EMBL" id="CAKKNS010000001">
    <property type="protein sequence ID" value="CAH0415911.1"/>
    <property type="molecule type" value="Genomic_DNA"/>
</dbReference>
<dbReference type="Proteomes" id="UP000789707">
    <property type="component" value="Unassembled WGS sequence"/>
</dbReference>
<name>A0ABN8BDI9_9LACO</name>
<evidence type="ECO:0000313" key="2">
    <source>
        <dbReference type="Proteomes" id="UP000789707"/>
    </source>
</evidence>
<organism evidence="1 2">
    <name type="scientific">Periweissella fabaria</name>
    <dbReference type="NCBI Taxonomy" id="546157"/>
    <lineage>
        <taxon>Bacteria</taxon>
        <taxon>Bacillati</taxon>
        <taxon>Bacillota</taxon>
        <taxon>Bacilli</taxon>
        <taxon>Lactobacillales</taxon>
        <taxon>Lactobacillaceae</taxon>
        <taxon>Periweissella</taxon>
    </lineage>
</organism>
<sequence>MTENNFSLTACLVALAPDPNVTTKLLKYIDTQHGAPR</sequence>
<gene>
    <name evidence="1" type="ORF">WFA24289_00209</name>
</gene>
<proteinExistence type="predicted"/>